<name>A0ABR5HGU6_9HYPH</name>
<keyword evidence="3" id="KW-1185">Reference proteome</keyword>
<comment type="caution">
    <text evidence="2">The sequence shown here is derived from an EMBL/GenBank/DDBJ whole genome shotgun (WGS) entry which is preliminary data.</text>
</comment>
<feature type="transmembrane region" description="Helical" evidence="1">
    <location>
        <begin position="13"/>
        <end position="32"/>
    </location>
</feature>
<dbReference type="EMBL" id="JTHG01000041">
    <property type="protein sequence ID" value="KMO25777.1"/>
    <property type="molecule type" value="Genomic_DNA"/>
</dbReference>
<feature type="transmembrane region" description="Helical" evidence="1">
    <location>
        <begin position="75"/>
        <end position="96"/>
    </location>
</feature>
<feature type="transmembrane region" description="Helical" evidence="1">
    <location>
        <begin position="44"/>
        <end position="63"/>
    </location>
</feature>
<reference evidence="2 3" key="1">
    <citation type="submission" date="2014-11" db="EMBL/GenBank/DDBJ databases">
        <title>Comparative genomics of Methylobacterium species.</title>
        <authorList>
            <person name="Chaudhry V."/>
            <person name="Patil P.B."/>
        </authorList>
    </citation>
    <scope>NUCLEOTIDE SEQUENCE [LARGE SCALE GENOMIC DNA]</scope>
    <source>
        <strain evidence="2 3">SE3.6</strain>
    </source>
</reference>
<evidence type="ECO:0000256" key="1">
    <source>
        <dbReference type="SAM" id="Phobius"/>
    </source>
</evidence>
<dbReference type="Proteomes" id="UP000036471">
    <property type="component" value="Unassembled WGS sequence"/>
</dbReference>
<sequence length="99" mass="10417">MTTAPLPHVQASITIWLAAYVAAGTFYVLRGLGAEGARSRQGEWSGLALVALCWLPITVGNLVTLHRTRSIPAVLARFSVETVPPLVLLLAIVAVGTSP</sequence>
<keyword evidence="1" id="KW-1133">Transmembrane helix</keyword>
<gene>
    <name evidence="2" type="ORF">QR79_05940</name>
</gene>
<proteinExistence type="predicted"/>
<evidence type="ECO:0000313" key="3">
    <source>
        <dbReference type="Proteomes" id="UP000036471"/>
    </source>
</evidence>
<organism evidence="2 3">
    <name type="scientific">Methylobacterium indicum</name>
    <dbReference type="NCBI Taxonomy" id="1775910"/>
    <lineage>
        <taxon>Bacteria</taxon>
        <taxon>Pseudomonadati</taxon>
        <taxon>Pseudomonadota</taxon>
        <taxon>Alphaproteobacteria</taxon>
        <taxon>Hyphomicrobiales</taxon>
        <taxon>Methylobacteriaceae</taxon>
        <taxon>Methylobacterium</taxon>
    </lineage>
</organism>
<protein>
    <submittedName>
        <fullName evidence="2">Uncharacterized protein</fullName>
    </submittedName>
</protein>
<keyword evidence="1" id="KW-0472">Membrane</keyword>
<accession>A0ABR5HGU6</accession>
<keyword evidence="1" id="KW-0812">Transmembrane</keyword>
<evidence type="ECO:0000313" key="2">
    <source>
        <dbReference type="EMBL" id="KMO25777.1"/>
    </source>
</evidence>